<evidence type="ECO:0000313" key="2">
    <source>
        <dbReference type="Proteomes" id="UP000297245"/>
    </source>
</evidence>
<protein>
    <submittedName>
        <fullName evidence="1">Uncharacterized protein</fullName>
    </submittedName>
</protein>
<reference evidence="1 2" key="1">
    <citation type="journal article" date="2019" name="Nat. Ecol. Evol.">
        <title>Megaphylogeny resolves global patterns of mushroom evolution.</title>
        <authorList>
            <person name="Varga T."/>
            <person name="Krizsan K."/>
            <person name="Foldi C."/>
            <person name="Dima B."/>
            <person name="Sanchez-Garcia M."/>
            <person name="Sanchez-Ramirez S."/>
            <person name="Szollosi G.J."/>
            <person name="Szarkandi J.G."/>
            <person name="Papp V."/>
            <person name="Albert L."/>
            <person name="Andreopoulos W."/>
            <person name="Angelini C."/>
            <person name="Antonin V."/>
            <person name="Barry K.W."/>
            <person name="Bougher N.L."/>
            <person name="Buchanan P."/>
            <person name="Buyck B."/>
            <person name="Bense V."/>
            <person name="Catcheside P."/>
            <person name="Chovatia M."/>
            <person name="Cooper J."/>
            <person name="Damon W."/>
            <person name="Desjardin D."/>
            <person name="Finy P."/>
            <person name="Geml J."/>
            <person name="Haridas S."/>
            <person name="Hughes K."/>
            <person name="Justo A."/>
            <person name="Karasinski D."/>
            <person name="Kautmanova I."/>
            <person name="Kiss B."/>
            <person name="Kocsube S."/>
            <person name="Kotiranta H."/>
            <person name="LaButti K.M."/>
            <person name="Lechner B.E."/>
            <person name="Liimatainen K."/>
            <person name="Lipzen A."/>
            <person name="Lukacs Z."/>
            <person name="Mihaltcheva S."/>
            <person name="Morgado L.N."/>
            <person name="Niskanen T."/>
            <person name="Noordeloos M.E."/>
            <person name="Ohm R.A."/>
            <person name="Ortiz-Santana B."/>
            <person name="Ovrebo C."/>
            <person name="Racz N."/>
            <person name="Riley R."/>
            <person name="Savchenko A."/>
            <person name="Shiryaev A."/>
            <person name="Soop K."/>
            <person name="Spirin V."/>
            <person name="Szebenyi C."/>
            <person name="Tomsovsky M."/>
            <person name="Tulloss R.E."/>
            <person name="Uehling J."/>
            <person name="Grigoriev I.V."/>
            <person name="Vagvolgyi C."/>
            <person name="Papp T."/>
            <person name="Martin F.M."/>
            <person name="Miettinen O."/>
            <person name="Hibbett D.S."/>
            <person name="Nagy L.G."/>
        </authorList>
    </citation>
    <scope>NUCLEOTIDE SEQUENCE [LARGE SCALE GENOMIC DNA]</scope>
    <source>
        <strain evidence="1 2">CBS 962.96</strain>
    </source>
</reference>
<keyword evidence="2" id="KW-1185">Reference proteome</keyword>
<organism evidence="1 2">
    <name type="scientific">Dendrothele bispora (strain CBS 962.96)</name>
    <dbReference type="NCBI Taxonomy" id="1314807"/>
    <lineage>
        <taxon>Eukaryota</taxon>
        <taxon>Fungi</taxon>
        <taxon>Dikarya</taxon>
        <taxon>Basidiomycota</taxon>
        <taxon>Agaricomycotina</taxon>
        <taxon>Agaricomycetes</taxon>
        <taxon>Agaricomycetidae</taxon>
        <taxon>Agaricales</taxon>
        <taxon>Agaricales incertae sedis</taxon>
        <taxon>Dendrothele</taxon>
    </lineage>
</organism>
<sequence>NLTRFLNWSEYVQLTALESCSHPGSFGFPPVVARFNHTLDKKHGYTQTFSSFSHKYRSESNLQREQGSFAGYCRGYC</sequence>
<dbReference type="AlphaFoldDB" id="A0A4S8LVW1"/>
<dbReference type="EMBL" id="ML179255">
    <property type="protein sequence ID" value="THU93208.1"/>
    <property type="molecule type" value="Genomic_DNA"/>
</dbReference>
<evidence type="ECO:0000313" key="1">
    <source>
        <dbReference type="EMBL" id="THU93208.1"/>
    </source>
</evidence>
<feature type="non-terminal residue" evidence="1">
    <location>
        <position position="1"/>
    </location>
</feature>
<gene>
    <name evidence="1" type="ORF">K435DRAFT_670653</name>
</gene>
<proteinExistence type="predicted"/>
<accession>A0A4S8LVW1</accession>
<dbReference type="Proteomes" id="UP000297245">
    <property type="component" value="Unassembled WGS sequence"/>
</dbReference>
<name>A0A4S8LVW1_DENBC</name>